<dbReference type="Pfam" id="PF23598">
    <property type="entry name" value="LRR_14"/>
    <property type="match status" value="1"/>
</dbReference>
<feature type="domain" description="NB-ARC" evidence="7">
    <location>
        <begin position="214"/>
        <end position="367"/>
    </location>
</feature>
<dbReference type="EMBL" id="CM000883">
    <property type="protein sequence ID" value="PNT63176.1"/>
    <property type="molecule type" value="Genomic_DNA"/>
</dbReference>
<dbReference type="EnsemblPlants" id="PNT63176">
    <property type="protein sequence ID" value="PNT63176"/>
    <property type="gene ID" value="BRADI_4g12666v3"/>
</dbReference>
<reference evidence="12" key="3">
    <citation type="submission" date="2018-08" db="UniProtKB">
        <authorList>
            <consortium name="EnsemblPlants"/>
        </authorList>
    </citation>
    <scope>IDENTIFICATION</scope>
    <source>
        <strain evidence="12">cv. Bd21</strain>
    </source>
</reference>
<keyword evidence="4" id="KW-0547">Nucleotide-binding</keyword>
<dbReference type="Gene3D" id="3.40.50.300">
    <property type="entry name" value="P-loop containing nucleotide triphosphate hydrolases"/>
    <property type="match status" value="1"/>
</dbReference>
<keyword evidence="2" id="KW-0433">Leucine-rich repeat</keyword>
<proteinExistence type="inferred from homology"/>
<feature type="domain" description="Disease resistance protein winged helix" evidence="9">
    <location>
        <begin position="459"/>
        <end position="527"/>
    </location>
</feature>
<evidence type="ECO:0000256" key="6">
    <source>
        <dbReference type="ARBA" id="ARBA00023054"/>
    </source>
</evidence>
<dbReference type="Pfam" id="PF00931">
    <property type="entry name" value="NB-ARC"/>
    <property type="match status" value="1"/>
</dbReference>
<evidence type="ECO:0000259" key="8">
    <source>
        <dbReference type="Pfam" id="PF18052"/>
    </source>
</evidence>
<evidence type="ECO:0000259" key="7">
    <source>
        <dbReference type="Pfam" id="PF00931"/>
    </source>
</evidence>
<evidence type="ECO:0000256" key="1">
    <source>
        <dbReference type="ARBA" id="ARBA00008894"/>
    </source>
</evidence>
<reference evidence="11" key="2">
    <citation type="submission" date="2017-06" db="EMBL/GenBank/DDBJ databases">
        <title>WGS assembly of Brachypodium distachyon.</title>
        <authorList>
            <consortium name="The International Brachypodium Initiative"/>
            <person name="Lucas S."/>
            <person name="Harmon-Smith M."/>
            <person name="Lail K."/>
            <person name="Tice H."/>
            <person name="Grimwood J."/>
            <person name="Bruce D."/>
            <person name="Barry K."/>
            <person name="Shu S."/>
            <person name="Lindquist E."/>
            <person name="Wang M."/>
            <person name="Pitluck S."/>
            <person name="Vogel J.P."/>
            <person name="Garvin D.F."/>
            <person name="Mockler T.C."/>
            <person name="Schmutz J."/>
            <person name="Rokhsar D."/>
            <person name="Bevan M.W."/>
        </authorList>
    </citation>
    <scope>NUCLEOTIDE SEQUENCE</scope>
    <source>
        <strain evidence="11">Bd21</strain>
    </source>
</reference>
<keyword evidence="13" id="KW-1185">Reference proteome</keyword>
<dbReference type="Gramene" id="PNT63176">
    <property type="protein sequence ID" value="PNT63176"/>
    <property type="gene ID" value="BRADI_4g12666v3"/>
</dbReference>
<protein>
    <recommendedName>
        <fullName evidence="14">NB-ARC domain-containing protein</fullName>
    </recommendedName>
</protein>
<evidence type="ECO:0000313" key="13">
    <source>
        <dbReference type="Proteomes" id="UP000008810"/>
    </source>
</evidence>
<reference evidence="11 12" key="1">
    <citation type="journal article" date="2010" name="Nature">
        <title>Genome sequencing and analysis of the model grass Brachypodium distachyon.</title>
        <authorList>
            <consortium name="International Brachypodium Initiative"/>
        </authorList>
    </citation>
    <scope>NUCLEOTIDE SEQUENCE [LARGE SCALE GENOMIC DNA]</scope>
    <source>
        <strain evidence="11">Bd21</strain>
        <strain evidence="12">cv. Bd21</strain>
    </source>
</reference>
<dbReference type="AlphaFoldDB" id="A0A2K2CMC9"/>
<dbReference type="PANTHER" id="PTHR23155">
    <property type="entry name" value="DISEASE RESISTANCE PROTEIN RP"/>
    <property type="match status" value="1"/>
</dbReference>
<evidence type="ECO:0000256" key="3">
    <source>
        <dbReference type="ARBA" id="ARBA00022737"/>
    </source>
</evidence>
<dbReference type="InterPro" id="IPR044974">
    <property type="entry name" value="Disease_R_plants"/>
</dbReference>
<feature type="domain" description="Disease resistance N-terminal" evidence="8">
    <location>
        <begin position="33"/>
        <end position="100"/>
    </location>
</feature>
<evidence type="ECO:0000259" key="10">
    <source>
        <dbReference type="Pfam" id="PF23598"/>
    </source>
</evidence>
<keyword evidence="3" id="KW-0677">Repeat</keyword>
<dbReference type="InterPro" id="IPR036388">
    <property type="entry name" value="WH-like_DNA-bd_sf"/>
</dbReference>
<comment type="similarity">
    <text evidence="1">Belongs to the disease resistance NB-LRR family.</text>
</comment>
<dbReference type="Gene3D" id="1.10.8.430">
    <property type="entry name" value="Helical domain of apoptotic protease-activating factors"/>
    <property type="match status" value="1"/>
</dbReference>
<dbReference type="InterPro" id="IPR042197">
    <property type="entry name" value="Apaf_helical"/>
</dbReference>
<dbReference type="OrthoDB" id="1867717at2759"/>
<evidence type="ECO:0000259" key="9">
    <source>
        <dbReference type="Pfam" id="PF23559"/>
    </source>
</evidence>
<dbReference type="Gene3D" id="1.10.10.10">
    <property type="entry name" value="Winged helix-like DNA-binding domain superfamily/Winged helix DNA-binding domain"/>
    <property type="match status" value="1"/>
</dbReference>
<sequence length="1003" mass="113841">MDAAAAAAPVQEAMGGDTVVTTTGAAMSYLLNKLEQKHKDGGKFLKKEWRSIHAVLHMLARVPPDELDQGVRDWAQQVRELSYMIQDTVEYLMVSEEEGSGPSLIFTGPGLMKKKIASFFNKLHATIRREEIDDAIQVIKYRVKAIAVFRPRCTINHNQPFLLSSSASTDDLRRGLTNKYRGEDVKDLVGIDKARDELIKRLGEEGIGIDQVPNQQLKTVSLVGCEGLGKTALAKLVYQMLKPRFKFRAYVTLSGNPGTRQVVTDMLQQLDEKKYQQGIISSELATWDETNLLKELKKFLQDKRFLIVIDDIKDIKAWEIMKAAWMDNIHQSRVITTTRHFNVAVQAGDIYKLQPLSHDKSEELFSAIYPAGGKWQRPHGQSDEVSKQILQKCHGIPLFIIKVAALLAGKPREDWSKVCNSVHFGYGDNADEEDEKILLRRYYDLPYHLKTCLLHLSAFPKHATIKKTTLIWKWVAEGCVPEEPGIGLFELGERYYNELLNKNMIQPVKVSWDQTMINGCQVVDRLCDRKYSLSGEENFITELGYLEQLGSQHGIVRRLAIDMRNRDHNPITATTYMTRVKSLHATNCDFKMMPSLSSYRALHVLHMEGYCSYASDERPYHIEHLGSLSQLRYLGLWSMYIPKLPEEIGKLKFLQILDLKRSKIKEWPQSVGLLSQLKCLRVYEDTEGVGDWIVKLTSLEELTLGFVSEMSAFVEVLGKLTELRKVKIDVGWMSDESEKQFVDSMSRLRKVQILQINKDWSRSGREVWEDYIPPRQLYRLRLHFHGLPLWFKSSHLPNLLHLTVRLADVEVQDAMDILGKFPELITLELRLPDGVFADVLGGDAFPKLRHCATSAPLRFLEGAMPSIESIELSRLRIKDLKDAKFGFDFSSLGNLALLRKVKVKISSYDADAKDVKEAESAMWQAVDLLISQGRNIDVTGLPERVAEDEEIIKHGEGVSDSKQIIDDKEVDNDDDEGKVEITEDGADQEVGIIEGTGNIHATG</sequence>
<name>A0A2K2CMC9_BRADI</name>
<dbReference type="GeneID" id="112272499"/>
<evidence type="ECO:0000256" key="4">
    <source>
        <dbReference type="ARBA" id="ARBA00022741"/>
    </source>
</evidence>
<dbReference type="RefSeq" id="XP_024319282.1">
    <property type="nucleotide sequence ID" value="XM_024463514.1"/>
</dbReference>
<dbReference type="Pfam" id="PF18052">
    <property type="entry name" value="Rx_N"/>
    <property type="match status" value="1"/>
</dbReference>
<dbReference type="PRINTS" id="PR00364">
    <property type="entry name" value="DISEASERSIST"/>
</dbReference>
<dbReference type="InterPro" id="IPR002182">
    <property type="entry name" value="NB-ARC"/>
</dbReference>
<dbReference type="InterPro" id="IPR058922">
    <property type="entry name" value="WHD_DRP"/>
</dbReference>
<evidence type="ECO:0000313" key="12">
    <source>
        <dbReference type="EnsemblPlants" id="PNT63176"/>
    </source>
</evidence>
<evidence type="ECO:0000313" key="11">
    <source>
        <dbReference type="EMBL" id="PNT63176.1"/>
    </source>
</evidence>
<accession>A0A2K2CMC9</accession>
<gene>
    <name evidence="12" type="primary">LOC112272499</name>
    <name evidence="11" type="ORF">BRADI_4g12666v3</name>
</gene>
<dbReference type="InterPro" id="IPR032675">
    <property type="entry name" value="LRR_dom_sf"/>
</dbReference>
<dbReference type="InterPro" id="IPR041118">
    <property type="entry name" value="Rx_N"/>
</dbReference>
<dbReference type="PANTHER" id="PTHR23155:SF1181">
    <property type="entry name" value="OS08G0170200 PROTEIN"/>
    <property type="match status" value="1"/>
</dbReference>
<dbReference type="Gene3D" id="3.80.10.10">
    <property type="entry name" value="Ribonuclease Inhibitor"/>
    <property type="match status" value="1"/>
</dbReference>
<dbReference type="Gene3D" id="1.20.5.4130">
    <property type="match status" value="1"/>
</dbReference>
<feature type="domain" description="Disease resistance R13L4/SHOC-2-like LRR" evidence="10">
    <location>
        <begin position="580"/>
        <end position="927"/>
    </location>
</feature>
<dbReference type="SUPFAM" id="SSF52540">
    <property type="entry name" value="P-loop containing nucleoside triphosphate hydrolases"/>
    <property type="match status" value="1"/>
</dbReference>
<evidence type="ECO:0000256" key="5">
    <source>
        <dbReference type="ARBA" id="ARBA00022821"/>
    </source>
</evidence>
<dbReference type="GO" id="GO:0043531">
    <property type="term" value="F:ADP binding"/>
    <property type="evidence" value="ECO:0007669"/>
    <property type="project" value="InterPro"/>
</dbReference>
<dbReference type="Pfam" id="PF23559">
    <property type="entry name" value="WHD_DRP"/>
    <property type="match status" value="1"/>
</dbReference>
<keyword evidence="5" id="KW-0611">Plant defense</keyword>
<keyword evidence="6" id="KW-0175">Coiled coil</keyword>
<evidence type="ECO:0000256" key="2">
    <source>
        <dbReference type="ARBA" id="ARBA00022614"/>
    </source>
</evidence>
<dbReference type="InterPro" id="IPR055414">
    <property type="entry name" value="LRR_R13L4/SHOC2-like"/>
</dbReference>
<organism evidence="11">
    <name type="scientific">Brachypodium distachyon</name>
    <name type="common">Purple false brome</name>
    <name type="synonym">Trachynia distachya</name>
    <dbReference type="NCBI Taxonomy" id="15368"/>
    <lineage>
        <taxon>Eukaryota</taxon>
        <taxon>Viridiplantae</taxon>
        <taxon>Streptophyta</taxon>
        <taxon>Embryophyta</taxon>
        <taxon>Tracheophyta</taxon>
        <taxon>Spermatophyta</taxon>
        <taxon>Magnoliopsida</taxon>
        <taxon>Liliopsida</taxon>
        <taxon>Poales</taxon>
        <taxon>Poaceae</taxon>
        <taxon>BOP clade</taxon>
        <taxon>Pooideae</taxon>
        <taxon>Stipodae</taxon>
        <taxon>Brachypodieae</taxon>
        <taxon>Brachypodium</taxon>
    </lineage>
</organism>
<evidence type="ECO:0008006" key="14">
    <source>
        <dbReference type="Google" id="ProtNLM"/>
    </source>
</evidence>
<dbReference type="InterPro" id="IPR027417">
    <property type="entry name" value="P-loop_NTPase"/>
</dbReference>
<dbReference type="SUPFAM" id="SSF52058">
    <property type="entry name" value="L domain-like"/>
    <property type="match status" value="1"/>
</dbReference>
<dbReference type="GO" id="GO:0098542">
    <property type="term" value="P:defense response to other organism"/>
    <property type="evidence" value="ECO:0000318"/>
    <property type="project" value="GO_Central"/>
</dbReference>
<dbReference type="Proteomes" id="UP000008810">
    <property type="component" value="Chromosome 4"/>
</dbReference>